<organism evidence="1 2">
    <name type="scientific">Dasania phycosphaerae</name>
    <dbReference type="NCBI Taxonomy" id="2950436"/>
    <lineage>
        <taxon>Bacteria</taxon>
        <taxon>Pseudomonadati</taxon>
        <taxon>Pseudomonadota</taxon>
        <taxon>Gammaproteobacteria</taxon>
        <taxon>Cellvibrionales</taxon>
        <taxon>Spongiibacteraceae</taxon>
        <taxon>Dasania</taxon>
    </lineage>
</organism>
<evidence type="ECO:0000313" key="1">
    <source>
        <dbReference type="EMBL" id="MCZ0866083.1"/>
    </source>
</evidence>
<sequence>MPDPIATQINTMQTMAKAGHSMAEILGYLTKDQGIEQQLVLMERCRDAFGCHLGEVTAIGAWWHDGSCELNDEAINAYIGYIASDYAAGITTSEG</sequence>
<accession>A0A9J6RNH4</accession>
<keyword evidence="2" id="KW-1185">Reference proteome</keyword>
<proteinExistence type="predicted"/>
<reference evidence="1 2" key="1">
    <citation type="submission" date="2022-12" db="EMBL/GenBank/DDBJ databases">
        <title>Dasania phycosphaerae sp. nov., isolated from particulate material of the south coast of Korea.</title>
        <authorList>
            <person name="Jiang Y."/>
        </authorList>
    </citation>
    <scope>NUCLEOTIDE SEQUENCE [LARGE SCALE GENOMIC DNA]</scope>
    <source>
        <strain evidence="1 2">GY-19</strain>
    </source>
</reference>
<protein>
    <submittedName>
        <fullName evidence="1">Uncharacterized protein</fullName>
    </submittedName>
</protein>
<dbReference type="AlphaFoldDB" id="A0A9J6RNH4"/>
<name>A0A9J6RNH4_9GAMM</name>
<dbReference type="Proteomes" id="UP001069090">
    <property type="component" value="Unassembled WGS sequence"/>
</dbReference>
<gene>
    <name evidence="1" type="ORF">O0V09_12795</name>
</gene>
<evidence type="ECO:0000313" key="2">
    <source>
        <dbReference type="Proteomes" id="UP001069090"/>
    </source>
</evidence>
<dbReference type="RefSeq" id="WP_258332237.1">
    <property type="nucleotide sequence ID" value="NZ_JAPTGG010000010.1"/>
</dbReference>
<dbReference type="EMBL" id="JAPTGG010000010">
    <property type="protein sequence ID" value="MCZ0866083.1"/>
    <property type="molecule type" value="Genomic_DNA"/>
</dbReference>
<comment type="caution">
    <text evidence="1">The sequence shown here is derived from an EMBL/GenBank/DDBJ whole genome shotgun (WGS) entry which is preliminary data.</text>
</comment>